<name>A0A7X5J9J6_9HYPH</name>
<reference evidence="2" key="1">
    <citation type="submission" date="2020-01" db="EMBL/GenBank/DDBJ databases">
        <authorList>
            <person name="Fang Y."/>
            <person name="Sun R."/>
            <person name="Nie L."/>
            <person name="He J."/>
            <person name="Hao L."/>
            <person name="Wang L."/>
            <person name="Su S."/>
            <person name="Lv E."/>
            <person name="Zhang Z."/>
            <person name="Xie R."/>
            <person name="Liu H."/>
        </authorList>
    </citation>
    <scope>NUCLEOTIDE SEQUENCE [LARGE SCALE GENOMIC DNA]</scope>
    <source>
        <strain evidence="2">XCT-53</strain>
    </source>
</reference>
<comment type="caution">
    <text evidence="1">The sequence shown here is derived from an EMBL/GenBank/DDBJ whole genome shotgun (WGS) entry which is preliminary data.</text>
</comment>
<keyword evidence="2" id="KW-1185">Reference proteome</keyword>
<sequence length="337" mass="35856">MPAQDDPSLSMINVNNAGFGTLRLDPAAEAGNYRDHLLPALSQMPSVYYGTALATLSVRLRPLHEHGFVATGASTRLYFAVAGMLDDMQNPRTALSTSWENVGGPVMKSRYYVYARLGVSGGDVLTSVAALQAGAEQVSTAELVAANGASNVSGPTRVAYVTDGALAGTFWAFKHAGWRSSILPDAVNRRYRPLCLMDFRIDPAQVGAARADGADFGATLALVPAARNQVHLGHGLIDVQNLRAFYQGQTYASPVGNVAGNTIWTNFNRLGTYQQRASYQGFDGVAVTGPLMRGGEQYFPLGYFRTFPVLAAGLPANEIAQRQCGVVAAMINGFVNA</sequence>
<dbReference type="Proteomes" id="UP000586722">
    <property type="component" value="Unassembled WGS sequence"/>
</dbReference>
<gene>
    <name evidence="1" type="ORF">GWI72_12130</name>
</gene>
<accession>A0A7X5J9J6</accession>
<proteinExistence type="predicted"/>
<organism evidence="1 2">
    <name type="scientific">Pannonibacter tanglangensis</name>
    <dbReference type="NCBI Taxonomy" id="2750084"/>
    <lineage>
        <taxon>Bacteria</taxon>
        <taxon>Pseudomonadati</taxon>
        <taxon>Pseudomonadota</taxon>
        <taxon>Alphaproteobacteria</taxon>
        <taxon>Hyphomicrobiales</taxon>
        <taxon>Stappiaceae</taxon>
        <taxon>Pannonibacter</taxon>
    </lineage>
</organism>
<dbReference type="AlphaFoldDB" id="A0A7X5J9J6"/>
<dbReference type="EMBL" id="JAABLQ010000001">
    <property type="protein sequence ID" value="NBN79017.1"/>
    <property type="molecule type" value="Genomic_DNA"/>
</dbReference>
<evidence type="ECO:0000313" key="2">
    <source>
        <dbReference type="Proteomes" id="UP000586722"/>
    </source>
</evidence>
<dbReference type="RefSeq" id="WP_161676462.1">
    <property type="nucleotide sequence ID" value="NZ_JAABLP010000003.1"/>
</dbReference>
<protein>
    <submittedName>
        <fullName evidence="1">Uncharacterized protein</fullName>
    </submittedName>
</protein>
<evidence type="ECO:0000313" key="1">
    <source>
        <dbReference type="EMBL" id="NBN79017.1"/>
    </source>
</evidence>